<evidence type="ECO:0000256" key="7">
    <source>
        <dbReference type="ARBA" id="ARBA00023015"/>
    </source>
</evidence>
<proteinExistence type="predicted"/>
<dbReference type="InterPro" id="IPR018957">
    <property type="entry name" value="Znf_C3HC4_RING-type"/>
</dbReference>
<dbReference type="EC" id="2.3.2.27" evidence="2"/>
<dbReference type="Gene3D" id="3.30.40.10">
    <property type="entry name" value="Zinc/RING finger domain, C3HC4 (zinc finger)"/>
    <property type="match status" value="1"/>
</dbReference>
<feature type="region of interest" description="Disordered" evidence="10">
    <location>
        <begin position="424"/>
        <end position="551"/>
    </location>
</feature>
<gene>
    <name evidence="12" type="ORF">PLOB_00030920</name>
</gene>
<feature type="region of interest" description="Disordered" evidence="10">
    <location>
        <begin position="372"/>
        <end position="401"/>
    </location>
</feature>
<feature type="compositionally biased region" description="Polar residues" evidence="10">
    <location>
        <begin position="384"/>
        <end position="393"/>
    </location>
</feature>
<feature type="compositionally biased region" description="Basic and acidic residues" evidence="10">
    <location>
        <begin position="635"/>
        <end position="655"/>
    </location>
</feature>
<evidence type="ECO:0000256" key="1">
    <source>
        <dbReference type="ARBA" id="ARBA00000900"/>
    </source>
</evidence>
<dbReference type="PANTHER" id="PTHR46077">
    <property type="entry name" value="E3 UBIQUITIN-PROTEIN LIGASE TOPORS"/>
    <property type="match status" value="1"/>
</dbReference>
<feature type="region of interest" description="Disordered" evidence="10">
    <location>
        <begin position="888"/>
        <end position="907"/>
    </location>
</feature>
<dbReference type="InterPro" id="IPR001841">
    <property type="entry name" value="Znf_RING"/>
</dbReference>
<dbReference type="SMART" id="SM00184">
    <property type="entry name" value="RING"/>
    <property type="match status" value="1"/>
</dbReference>
<feature type="region of interest" description="Disordered" evidence="10">
    <location>
        <begin position="1"/>
        <end position="66"/>
    </location>
</feature>
<feature type="compositionally biased region" description="Polar residues" evidence="10">
    <location>
        <begin position="425"/>
        <end position="445"/>
    </location>
</feature>
<feature type="compositionally biased region" description="Basic residues" evidence="10">
    <location>
        <begin position="658"/>
        <end position="667"/>
    </location>
</feature>
<name>A0ABN8MUQ7_9CNID</name>
<dbReference type="InterPro" id="IPR058746">
    <property type="entry name" value="Znf_RING-type_Topors"/>
</dbReference>
<dbReference type="InterPro" id="IPR013083">
    <property type="entry name" value="Znf_RING/FYVE/PHD"/>
</dbReference>
<feature type="compositionally biased region" description="Basic and acidic residues" evidence="10">
    <location>
        <begin position="785"/>
        <end position="807"/>
    </location>
</feature>
<dbReference type="InterPro" id="IPR058745">
    <property type="entry name" value="PWI_Topors"/>
</dbReference>
<dbReference type="PROSITE" id="PS50089">
    <property type="entry name" value="ZF_RING_2"/>
    <property type="match status" value="1"/>
</dbReference>
<keyword evidence="8" id="KW-0804">Transcription</keyword>
<dbReference type="Pfam" id="PF26084">
    <property type="entry name" value="PWI_Topors"/>
    <property type="match status" value="1"/>
</dbReference>
<feature type="compositionally biased region" description="Basic and acidic residues" evidence="10">
    <location>
        <begin position="518"/>
        <end position="538"/>
    </location>
</feature>
<comment type="catalytic activity">
    <reaction evidence="1">
        <text>S-ubiquitinyl-[E2 ubiquitin-conjugating enzyme]-L-cysteine + [acceptor protein]-L-lysine = [E2 ubiquitin-conjugating enzyme]-L-cysteine + N(6)-ubiquitinyl-[acceptor protein]-L-lysine.</text>
        <dbReference type="EC" id="2.3.2.27"/>
    </reaction>
</comment>
<sequence length="907" mass="103691">MDNQNNRITEIDNEGNHGEATEKPSRICDQDSISANVKCEEDTSSRSSLQDSQSKPTPGNSSQTVDVVEISSDDELQIVEVSMTESVKKAAPGDGTDRDQNPSSSTTTSGRTSPKDITCSVCLSEYENKAFLDKCFHAFCYFCILQWSEIVQTCPLCKSSFSSIIHSVKSMDNYQQHYLSKPEVNSTAIQHQSQSDGRRFRYRTTLADGSQHRQQTHRRQQGVNDAWGQWEQRRQAHLSLQRNRGFIARERRRTIYSGNLWVQGVSQTGRPRQRDISPAFFRVNPACSHRLIPWLNRDLRVLLHDEESHVNFLLQIILSLITKVELTSEDFCNQLRPFLFDQTEHFIHEFISFARSPFDITAYDERAQYSWPNESRDQVRDTPTVFNSSSAGWQTPAPGPSGVSLFDLSETDWNRDSPVLRIDVTNWSPDSSPGQAGNFEPSTMGTVTISSSNSSQTVSVENLESDERSNGSPCFNVERKRRISVTETTSNGENRGKSRKKHSKHKHKHRHKHKRRHERNDSLKYNKSRRSDSPERHPSMPGPSNRVSVDSSITEIPVDVIILSDDTASPDVFDSNSKSRGIDFSNCRGRRKRKPSLSRSPPSRSTSKGERSLGSSNRHRSRSRSESREKRKTSPRGERSLSRYSEAHTRRENSCSRKTTKAYRRSRSREGASRSREQSKERFNRGKKSRSRSRSRQSDSISQKRHRSKWERRSREDSLHEQSNSSGFIKKKYEREKRRSHSRSSSPSQSRSKGKTALGSRGAKSRTWRKSDRDPHLRSISPLPIRHESSSFSRDSRSRSPKRDSRSRSRHRLSLSSSRNLTDTSLNSRSLSQKAIESKANSASESKESTDQSNEHIRKEIEDLELRINADKKRLLKLLIKQERTKGDGITATGEETESAPREEDRL</sequence>
<evidence type="ECO:0000313" key="13">
    <source>
        <dbReference type="Proteomes" id="UP001159405"/>
    </source>
</evidence>
<accession>A0ABN8MUQ7</accession>
<dbReference type="Proteomes" id="UP001159405">
    <property type="component" value="Unassembled WGS sequence"/>
</dbReference>
<dbReference type="CDD" id="cd16574">
    <property type="entry name" value="RING-HC_Topors"/>
    <property type="match status" value="1"/>
</dbReference>
<feature type="domain" description="RING-type" evidence="11">
    <location>
        <begin position="119"/>
        <end position="158"/>
    </location>
</feature>
<dbReference type="PANTHER" id="PTHR46077:SF1">
    <property type="entry name" value="TOP1 BINDING ARGININE_SERINE RICH PROTEIN, E3 UBIQUITIN LIGASE"/>
    <property type="match status" value="1"/>
</dbReference>
<dbReference type="SUPFAM" id="SSF57850">
    <property type="entry name" value="RING/U-box"/>
    <property type="match status" value="1"/>
</dbReference>
<feature type="compositionally biased region" description="Low complexity" evidence="10">
    <location>
        <begin position="45"/>
        <end position="54"/>
    </location>
</feature>
<feature type="compositionally biased region" description="Basic and acidic residues" evidence="10">
    <location>
        <begin position="668"/>
        <end position="684"/>
    </location>
</feature>
<evidence type="ECO:0000256" key="6">
    <source>
        <dbReference type="ARBA" id="ARBA00022833"/>
    </source>
</evidence>
<feature type="compositionally biased region" description="Basic and acidic residues" evidence="10">
    <location>
        <begin position="845"/>
        <end position="856"/>
    </location>
</feature>
<evidence type="ECO:0000256" key="3">
    <source>
        <dbReference type="ARBA" id="ARBA00022679"/>
    </source>
</evidence>
<feature type="compositionally biased region" description="Basic residues" evidence="10">
    <location>
        <begin position="685"/>
        <end position="695"/>
    </location>
</feature>
<evidence type="ECO:0000313" key="12">
    <source>
        <dbReference type="EMBL" id="CAH3036341.1"/>
    </source>
</evidence>
<keyword evidence="4" id="KW-0479">Metal-binding</keyword>
<evidence type="ECO:0000256" key="9">
    <source>
        <dbReference type="PROSITE-ProRule" id="PRU00175"/>
    </source>
</evidence>
<feature type="compositionally biased region" description="Low complexity" evidence="10">
    <location>
        <begin position="814"/>
        <end position="844"/>
    </location>
</feature>
<evidence type="ECO:0000256" key="8">
    <source>
        <dbReference type="ARBA" id="ARBA00023163"/>
    </source>
</evidence>
<keyword evidence="3" id="KW-0808">Transferase</keyword>
<keyword evidence="6" id="KW-0862">Zinc</keyword>
<feature type="compositionally biased region" description="Basic residues" evidence="10">
    <location>
        <begin position="497"/>
        <end position="517"/>
    </location>
</feature>
<feature type="compositionally biased region" description="Low complexity" evidence="10">
    <location>
        <begin position="597"/>
        <end position="616"/>
    </location>
</feature>
<evidence type="ECO:0000256" key="2">
    <source>
        <dbReference type="ARBA" id="ARBA00012483"/>
    </source>
</evidence>
<feature type="compositionally biased region" description="Low complexity" evidence="10">
    <location>
        <begin position="103"/>
        <end position="112"/>
    </location>
</feature>
<dbReference type="Pfam" id="PF00097">
    <property type="entry name" value="zf-C3HC4"/>
    <property type="match status" value="1"/>
</dbReference>
<protein>
    <recommendedName>
        <fullName evidence="2">RING-type E3 ubiquitin transferase</fullName>
        <ecNumber evidence="2">2.3.2.27</ecNumber>
    </recommendedName>
</protein>
<evidence type="ECO:0000256" key="5">
    <source>
        <dbReference type="ARBA" id="ARBA00022771"/>
    </source>
</evidence>
<keyword evidence="13" id="KW-1185">Reference proteome</keyword>
<comment type="caution">
    <text evidence="12">The sequence shown here is derived from an EMBL/GenBank/DDBJ whole genome shotgun (WGS) entry which is preliminary data.</text>
</comment>
<feature type="compositionally biased region" description="Basic and acidic residues" evidence="10">
    <location>
        <begin position="711"/>
        <end position="720"/>
    </location>
</feature>
<feature type="compositionally biased region" description="Polar residues" evidence="10">
    <location>
        <begin position="55"/>
        <end position="65"/>
    </location>
</feature>
<feature type="region of interest" description="Disordered" evidence="10">
    <location>
        <begin position="568"/>
        <end position="856"/>
    </location>
</feature>
<feature type="compositionally biased region" description="Low complexity" evidence="10">
    <location>
        <begin position="446"/>
        <end position="460"/>
    </location>
</feature>
<evidence type="ECO:0000256" key="4">
    <source>
        <dbReference type="ARBA" id="ARBA00022723"/>
    </source>
</evidence>
<evidence type="ECO:0000256" key="10">
    <source>
        <dbReference type="SAM" id="MobiDB-lite"/>
    </source>
</evidence>
<keyword evidence="5 9" id="KW-0863">Zinc-finger</keyword>
<organism evidence="12 13">
    <name type="scientific">Porites lobata</name>
    <dbReference type="NCBI Taxonomy" id="104759"/>
    <lineage>
        <taxon>Eukaryota</taxon>
        <taxon>Metazoa</taxon>
        <taxon>Cnidaria</taxon>
        <taxon>Anthozoa</taxon>
        <taxon>Hexacorallia</taxon>
        <taxon>Scleractinia</taxon>
        <taxon>Fungiina</taxon>
        <taxon>Poritidae</taxon>
        <taxon>Porites</taxon>
    </lineage>
</organism>
<feature type="region of interest" description="Disordered" evidence="10">
    <location>
        <begin position="84"/>
        <end position="115"/>
    </location>
</feature>
<feature type="compositionally biased region" description="Basic and acidic residues" evidence="10">
    <location>
        <begin position="14"/>
        <end position="29"/>
    </location>
</feature>
<reference evidence="12 13" key="1">
    <citation type="submission" date="2022-05" db="EMBL/GenBank/DDBJ databases">
        <authorList>
            <consortium name="Genoscope - CEA"/>
            <person name="William W."/>
        </authorList>
    </citation>
    <scope>NUCLEOTIDE SEQUENCE [LARGE SCALE GENOMIC DNA]</scope>
</reference>
<keyword evidence="7" id="KW-0805">Transcription regulation</keyword>
<evidence type="ECO:0000259" key="11">
    <source>
        <dbReference type="PROSITE" id="PS50089"/>
    </source>
</evidence>
<dbReference type="InterPro" id="IPR017907">
    <property type="entry name" value="Znf_RING_CS"/>
</dbReference>
<dbReference type="PROSITE" id="PS00518">
    <property type="entry name" value="ZF_RING_1"/>
    <property type="match status" value="1"/>
</dbReference>
<dbReference type="EMBL" id="CALNXK010000004">
    <property type="protein sequence ID" value="CAH3036341.1"/>
    <property type="molecule type" value="Genomic_DNA"/>
</dbReference>